<dbReference type="SUPFAM" id="SSF160719">
    <property type="entry name" value="gpW/gp25-like"/>
    <property type="match status" value="1"/>
</dbReference>
<dbReference type="Gene3D" id="3.10.450.40">
    <property type="match status" value="1"/>
</dbReference>
<dbReference type="EMBL" id="BJXL01000001">
    <property type="protein sequence ID" value="GEM81881.1"/>
    <property type="molecule type" value="Genomic_DNA"/>
</dbReference>
<dbReference type="AlphaFoldDB" id="A0A511QWX5"/>
<evidence type="ECO:0000313" key="2">
    <source>
        <dbReference type="EMBL" id="GEM81881.1"/>
    </source>
</evidence>
<feature type="domain" description="IraD/Gp25-like" evidence="1">
    <location>
        <begin position="20"/>
        <end position="99"/>
    </location>
</feature>
<evidence type="ECO:0000259" key="1">
    <source>
        <dbReference type="Pfam" id="PF04965"/>
    </source>
</evidence>
<organism evidence="2 3">
    <name type="scientific">Meiothermus hypogaeus NBRC 106114</name>
    <dbReference type="NCBI Taxonomy" id="1227553"/>
    <lineage>
        <taxon>Bacteria</taxon>
        <taxon>Thermotogati</taxon>
        <taxon>Deinococcota</taxon>
        <taxon>Deinococci</taxon>
        <taxon>Thermales</taxon>
        <taxon>Thermaceae</taxon>
        <taxon>Meiothermus</taxon>
    </lineage>
</organism>
<reference evidence="2 3" key="1">
    <citation type="submission" date="2019-07" db="EMBL/GenBank/DDBJ databases">
        <title>Whole genome shotgun sequence of Meiothermus hypogaeus NBRC 106114.</title>
        <authorList>
            <person name="Hosoyama A."/>
            <person name="Uohara A."/>
            <person name="Ohji S."/>
            <person name="Ichikawa N."/>
        </authorList>
    </citation>
    <scope>NUCLEOTIDE SEQUENCE [LARGE SCALE GENOMIC DNA]</scope>
    <source>
        <strain evidence="2 3">NBRC 106114</strain>
    </source>
</reference>
<dbReference type="InterPro" id="IPR007048">
    <property type="entry name" value="IraD/Gp25-like"/>
</dbReference>
<sequence>MVDLGTDYSLIERRRKSGLENLLGALVRRLQTPRGGLFYDPAYGFDLREMVQAPWNAQTQYELETFVQAAVEQDPRVAEVEVEAEQMDLNRVRVSIRGLTAQGPFALVLAVSGVSVEVLRAT</sequence>
<gene>
    <name evidence="2" type="ORF">MHY01S_00470</name>
</gene>
<protein>
    <recommendedName>
        <fullName evidence="1">IraD/Gp25-like domain-containing protein</fullName>
    </recommendedName>
</protein>
<dbReference type="RefSeq" id="WP_027878159.1">
    <property type="nucleotide sequence ID" value="NZ_BJXL01000001.1"/>
</dbReference>
<accession>A0A511QWX5</accession>
<dbReference type="Pfam" id="PF04965">
    <property type="entry name" value="GPW_gp25"/>
    <property type="match status" value="1"/>
</dbReference>
<comment type="caution">
    <text evidence="2">The sequence shown here is derived from an EMBL/GenBank/DDBJ whole genome shotgun (WGS) entry which is preliminary data.</text>
</comment>
<proteinExistence type="predicted"/>
<dbReference type="Proteomes" id="UP000321197">
    <property type="component" value="Unassembled WGS sequence"/>
</dbReference>
<dbReference type="OrthoDB" id="26843at2"/>
<name>A0A511QWX5_9DEIN</name>
<evidence type="ECO:0000313" key="3">
    <source>
        <dbReference type="Proteomes" id="UP000321197"/>
    </source>
</evidence>